<feature type="signal peptide" evidence="1">
    <location>
        <begin position="1"/>
        <end position="19"/>
    </location>
</feature>
<keyword evidence="1" id="KW-0732">Signal</keyword>
<evidence type="ECO:0000256" key="1">
    <source>
        <dbReference type="SAM" id="SignalP"/>
    </source>
</evidence>
<organism evidence="2 3">
    <name type="scientific">Ascaris lumbricoides</name>
    <name type="common">Giant roundworm</name>
    <dbReference type="NCBI Taxonomy" id="6252"/>
    <lineage>
        <taxon>Eukaryota</taxon>
        <taxon>Metazoa</taxon>
        <taxon>Ecdysozoa</taxon>
        <taxon>Nematoda</taxon>
        <taxon>Chromadorea</taxon>
        <taxon>Rhabditida</taxon>
        <taxon>Spirurina</taxon>
        <taxon>Ascaridomorpha</taxon>
        <taxon>Ascaridoidea</taxon>
        <taxon>Ascarididae</taxon>
        <taxon>Ascaris</taxon>
    </lineage>
</organism>
<feature type="chain" id="PRO_5005656673" evidence="1">
    <location>
        <begin position="20"/>
        <end position="123"/>
    </location>
</feature>
<keyword evidence="2" id="KW-1185">Reference proteome</keyword>
<sequence length="123" mass="14081">MPPLLLLVVMLVLSRRDSAIELKPSFGSITNAALPLFAISNKFARSSHETLSDFLSRHQTSQQPFEKRLSTLESANSSQIDRCVHRYCRSTSYFWFDELMPQRLNSSEQTIAAKLYNGQDQLR</sequence>
<evidence type="ECO:0000313" key="3">
    <source>
        <dbReference type="WBParaSite" id="ALUE_0000527601-mRNA-1"/>
    </source>
</evidence>
<dbReference type="WBParaSite" id="ALUE_0000527601-mRNA-1">
    <property type="protein sequence ID" value="ALUE_0000527601-mRNA-1"/>
    <property type="gene ID" value="ALUE_0000527601"/>
</dbReference>
<dbReference type="Proteomes" id="UP000036681">
    <property type="component" value="Unplaced"/>
</dbReference>
<proteinExistence type="predicted"/>
<evidence type="ECO:0000313" key="2">
    <source>
        <dbReference type="Proteomes" id="UP000036681"/>
    </source>
</evidence>
<accession>A0A0M3HS70</accession>
<reference evidence="3" key="1">
    <citation type="submission" date="2017-02" db="UniProtKB">
        <authorList>
            <consortium name="WormBaseParasite"/>
        </authorList>
    </citation>
    <scope>IDENTIFICATION</scope>
</reference>
<dbReference type="AlphaFoldDB" id="A0A0M3HS70"/>
<protein>
    <submittedName>
        <fullName evidence="3">Secreted protein</fullName>
    </submittedName>
</protein>
<name>A0A0M3HS70_ASCLU</name>